<proteinExistence type="inferred from homology"/>
<dbReference type="InterPro" id="IPR000374">
    <property type="entry name" value="PC_trans"/>
</dbReference>
<evidence type="ECO:0000256" key="14">
    <source>
        <dbReference type="ARBA" id="ARBA00023209"/>
    </source>
</evidence>
<feature type="compositionally biased region" description="Polar residues" evidence="17">
    <location>
        <begin position="166"/>
        <end position="175"/>
    </location>
</feature>
<keyword evidence="15" id="KW-1208">Phospholipid metabolism</keyword>
<evidence type="ECO:0000313" key="19">
    <source>
        <dbReference type="EMBL" id="KAL2916021.1"/>
    </source>
</evidence>
<protein>
    <recommendedName>
        <fullName evidence="6 16">Phosphatidate cytidylyltransferase</fullName>
        <ecNumber evidence="6 16">2.7.7.41</ecNumber>
    </recommendedName>
</protein>
<name>A0ABR4N987_9FUNG</name>
<evidence type="ECO:0000256" key="8">
    <source>
        <dbReference type="ARBA" id="ARBA00022679"/>
    </source>
</evidence>
<dbReference type="InterPro" id="IPR016720">
    <property type="entry name" value="PC_Trfase_euk"/>
</dbReference>
<keyword evidence="12" id="KW-0443">Lipid metabolism</keyword>
<evidence type="ECO:0000256" key="13">
    <source>
        <dbReference type="ARBA" id="ARBA00023136"/>
    </source>
</evidence>
<dbReference type="Proteomes" id="UP001527925">
    <property type="component" value="Unassembled WGS sequence"/>
</dbReference>
<comment type="pathway">
    <text evidence="4">Lipid metabolism.</text>
</comment>
<dbReference type="PANTHER" id="PTHR13773:SF8">
    <property type="entry name" value="PHOSPHATIDATE CYTIDYLYLTRANSFERASE, PHOTORECEPTOR-SPECIFIC"/>
    <property type="match status" value="1"/>
</dbReference>
<feature type="transmembrane region" description="Helical" evidence="18">
    <location>
        <begin position="344"/>
        <end position="362"/>
    </location>
</feature>
<sequence>MVRARSSRTGSGDGDTAANPPGSGAAGAAAATDAPTPPSAASGAAIAAAAANGTHTNGAAAPSASLAAASIGTATPNGAGRPHPQAADGASAPALPQSAHAGAGAAAAKSDAPSLRSSGGDSPRLSRQNSHGGSAGPRPHPQRRQSDREGAQAQTHPQAHSHLPSPLSTAPQTGLPQAASAPASPSATAGPGSPTGGQQKVTLLADEPASKKWRNWWVRSFWTAIMVSGFVGILMAGHVWVIGLVDIIQTIVYREVISIGILPSKERQLPWLRSLHWYFLFSTNYFLYGESIIHYFKPVVFVDAFLMPLATHHRLISFLLYCIGLVNFVLNLKKGHYKFQFSHFCWTHMALLLVVVQSHFIINNIFEGLIWFVLPVSLVICNDIMAYICGFFWGRTPLIRISPKKTWEGFIGGFVATFFFAFFISAYLASWQYMTCPVENLNTNMNTAHNCPVNPVFIYRDFPITPAVTALIRWVTLLVSFVAPSLVPAPLVLRSISLMPLQLHALLLAAFASLIAPFGGFFASGVKRAFKIKDFGDSIPGHGGLTDRMDCQFIMGVFSFIYFQSFIGTAGVTVGTVLQSAVSYLTIEQQLELHARLGQYLAGQGVQI</sequence>
<feature type="transmembrane region" description="Helical" evidence="18">
    <location>
        <begin position="505"/>
        <end position="526"/>
    </location>
</feature>
<organism evidence="19 20">
    <name type="scientific">Polyrhizophydium stewartii</name>
    <dbReference type="NCBI Taxonomy" id="2732419"/>
    <lineage>
        <taxon>Eukaryota</taxon>
        <taxon>Fungi</taxon>
        <taxon>Fungi incertae sedis</taxon>
        <taxon>Chytridiomycota</taxon>
        <taxon>Chytridiomycota incertae sedis</taxon>
        <taxon>Chytridiomycetes</taxon>
        <taxon>Rhizophydiales</taxon>
        <taxon>Rhizophydiales incertae sedis</taxon>
        <taxon>Polyrhizophydium</taxon>
    </lineage>
</organism>
<feature type="transmembrane region" description="Helical" evidence="18">
    <location>
        <begin position="406"/>
        <end position="429"/>
    </location>
</feature>
<evidence type="ECO:0000256" key="7">
    <source>
        <dbReference type="ARBA" id="ARBA00022516"/>
    </source>
</evidence>
<evidence type="ECO:0000256" key="16">
    <source>
        <dbReference type="RuleBase" id="RU003938"/>
    </source>
</evidence>
<feature type="compositionally biased region" description="Low complexity" evidence="17">
    <location>
        <begin position="99"/>
        <end position="108"/>
    </location>
</feature>
<feature type="transmembrane region" description="Helical" evidence="18">
    <location>
        <begin position="221"/>
        <end position="241"/>
    </location>
</feature>
<comment type="caution">
    <text evidence="19">The sequence shown here is derived from an EMBL/GenBank/DDBJ whole genome shotgun (WGS) entry which is preliminary data.</text>
</comment>
<feature type="transmembrane region" description="Helical" evidence="18">
    <location>
        <begin position="315"/>
        <end position="332"/>
    </location>
</feature>
<feature type="transmembrane region" description="Helical" evidence="18">
    <location>
        <begin position="471"/>
        <end position="493"/>
    </location>
</feature>
<evidence type="ECO:0000256" key="17">
    <source>
        <dbReference type="SAM" id="MobiDB-lite"/>
    </source>
</evidence>
<evidence type="ECO:0000256" key="12">
    <source>
        <dbReference type="ARBA" id="ARBA00023098"/>
    </source>
</evidence>
<dbReference type="Pfam" id="PF01148">
    <property type="entry name" value="CTP_transf_1"/>
    <property type="match status" value="1"/>
</dbReference>
<comment type="pathway">
    <text evidence="3 16">Phospholipid metabolism; CDP-diacylglycerol biosynthesis; CDP-diacylglycerol from sn-glycerol 3-phosphate: step 3/3.</text>
</comment>
<feature type="transmembrane region" description="Helical" evidence="18">
    <location>
        <begin position="368"/>
        <end position="394"/>
    </location>
</feature>
<keyword evidence="8 16" id="KW-0808">Transferase</keyword>
<keyword evidence="20" id="KW-1185">Reference proteome</keyword>
<keyword evidence="10 16" id="KW-0548">Nucleotidyltransferase</keyword>
<keyword evidence="7" id="KW-0444">Lipid biosynthesis</keyword>
<dbReference type="GO" id="GO:0004605">
    <property type="term" value="F:phosphatidate cytidylyltransferase activity"/>
    <property type="evidence" value="ECO:0007669"/>
    <property type="project" value="UniProtKB-EC"/>
</dbReference>
<feature type="compositionally biased region" description="Low complexity" evidence="17">
    <location>
        <begin position="178"/>
        <end position="192"/>
    </location>
</feature>
<dbReference type="PROSITE" id="PS01315">
    <property type="entry name" value="CDS"/>
    <property type="match status" value="1"/>
</dbReference>
<feature type="compositionally biased region" description="Polar residues" evidence="17">
    <location>
        <begin position="115"/>
        <end position="132"/>
    </location>
</feature>
<accession>A0ABR4N987</accession>
<feature type="region of interest" description="Disordered" evidence="17">
    <location>
        <begin position="1"/>
        <end position="45"/>
    </location>
</feature>
<feature type="compositionally biased region" description="Low complexity" evidence="17">
    <location>
        <begin position="16"/>
        <end position="45"/>
    </location>
</feature>
<feature type="transmembrane region" description="Helical" evidence="18">
    <location>
        <begin position="553"/>
        <end position="578"/>
    </location>
</feature>
<evidence type="ECO:0000256" key="5">
    <source>
        <dbReference type="ARBA" id="ARBA00010185"/>
    </source>
</evidence>
<reference evidence="19 20" key="1">
    <citation type="submission" date="2023-09" db="EMBL/GenBank/DDBJ databases">
        <title>Pangenome analysis of Batrachochytrium dendrobatidis and related Chytrids.</title>
        <authorList>
            <person name="Yacoub M.N."/>
            <person name="Stajich J.E."/>
            <person name="James T.Y."/>
        </authorList>
    </citation>
    <scope>NUCLEOTIDE SEQUENCE [LARGE SCALE GENOMIC DNA]</scope>
    <source>
        <strain evidence="19 20">JEL0888</strain>
    </source>
</reference>
<evidence type="ECO:0000256" key="11">
    <source>
        <dbReference type="ARBA" id="ARBA00022989"/>
    </source>
</evidence>
<keyword evidence="13 18" id="KW-0472">Membrane</keyword>
<evidence type="ECO:0000256" key="6">
    <source>
        <dbReference type="ARBA" id="ARBA00012487"/>
    </source>
</evidence>
<keyword evidence="11 18" id="KW-1133">Transmembrane helix</keyword>
<evidence type="ECO:0000256" key="2">
    <source>
        <dbReference type="ARBA" id="ARBA00004141"/>
    </source>
</evidence>
<evidence type="ECO:0000256" key="1">
    <source>
        <dbReference type="ARBA" id="ARBA00001698"/>
    </source>
</evidence>
<evidence type="ECO:0000256" key="15">
    <source>
        <dbReference type="ARBA" id="ARBA00023264"/>
    </source>
</evidence>
<evidence type="ECO:0000313" key="20">
    <source>
        <dbReference type="Proteomes" id="UP001527925"/>
    </source>
</evidence>
<evidence type="ECO:0000256" key="10">
    <source>
        <dbReference type="ARBA" id="ARBA00022695"/>
    </source>
</evidence>
<feature type="region of interest" description="Disordered" evidence="17">
    <location>
        <begin position="72"/>
        <end position="199"/>
    </location>
</feature>
<comment type="catalytic activity">
    <reaction evidence="1 16">
        <text>a 1,2-diacyl-sn-glycero-3-phosphate + CTP + H(+) = a CDP-1,2-diacyl-sn-glycerol + diphosphate</text>
        <dbReference type="Rhea" id="RHEA:16229"/>
        <dbReference type="ChEBI" id="CHEBI:15378"/>
        <dbReference type="ChEBI" id="CHEBI:33019"/>
        <dbReference type="ChEBI" id="CHEBI:37563"/>
        <dbReference type="ChEBI" id="CHEBI:58332"/>
        <dbReference type="ChEBI" id="CHEBI:58608"/>
        <dbReference type="EC" id="2.7.7.41"/>
    </reaction>
</comment>
<evidence type="ECO:0000256" key="9">
    <source>
        <dbReference type="ARBA" id="ARBA00022692"/>
    </source>
</evidence>
<dbReference type="EMBL" id="JADGIZ020000019">
    <property type="protein sequence ID" value="KAL2916021.1"/>
    <property type="molecule type" value="Genomic_DNA"/>
</dbReference>
<dbReference type="EC" id="2.7.7.41" evidence="6 16"/>
<dbReference type="PANTHER" id="PTHR13773">
    <property type="entry name" value="PHOSPHATIDATE CYTIDYLYLTRANSFERASE"/>
    <property type="match status" value="1"/>
</dbReference>
<evidence type="ECO:0000256" key="3">
    <source>
        <dbReference type="ARBA" id="ARBA00005119"/>
    </source>
</evidence>
<comment type="similarity">
    <text evidence="5 16">Belongs to the CDS family.</text>
</comment>
<comment type="subcellular location">
    <subcellularLocation>
        <location evidence="2">Membrane</location>
        <topology evidence="2">Multi-pass membrane protein</topology>
    </subcellularLocation>
</comment>
<evidence type="ECO:0000256" key="18">
    <source>
        <dbReference type="SAM" id="Phobius"/>
    </source>
</evidence>
<evidence type="ECO:0000256" key="4">
    <source>
        <dbReference type="ARBA" id="ARBA00005189"/>
    </source>
</evidence>
<keyword evidence="9 16" id="KW-0812">Transmembrane</keyword>
<keyword evidence="14" id="KW-0594">Phospholipid biosynthesis</keyword>
<gene>
    <name evidence="19" type="primary">CDS1</name>
    <name evidence="19" type="ORF">HK105_204445</name>
</gene>